<protein>
    <recommendedName>
        <fullName evidence="1">CRAL-TRIO domain-containing protein</fullName>
    </recommendedName>
</protein>
<evidence type="ECO:0000313" key="3">
    <source>
        <dbReference type="Proteomes" id="UP001208570"/>
    </source>
</evidence>
<accession>A0AAD9IY67</accession>
<dbReference type="GO" id="GO:0005737">
    <property type="term" value="C:cytoplasm"/>
    <property type="evidence" value="ECO:0007669"/>
    <property type="project" value="TreeGrafter"/>
</dbReference>
<dbReference type="PROSITE" id="PS50191">
    <property type="entry name" value="CRAL_TRIO"/>
    <property type="match status" value="1"/>
</dbReference>
<dbReference type="InterPro" id="IPR036598">
    <property type="entry name" value="GOLD_dom_sf"/>
</dbReference>
<dbReference type="EMBL" id="JAODUP010000882">
    <property type="protein sequence ID" value="KAK2143054.1"/>
    <property type="molecule type" value="Genomic_DNA"/>
</dbReference>
<evidence type="ECO:0000313" key="2">
    <source>
        <dbReference type="EMBL" id="KAK2143054.1"/>
    </source>
</evidence>
<dbReference type="PANTHER" id="PTHR23324:SF83">
    <property type="entry name" value="SEC14-LIKE PROTEIN 2"/>
    <property type="match status" value="1"/>
</dbReference>
<feature type="domain" description="CRAL-TRIO" evidence="1">
    <location>
        <begin position="51"/>
        <end position="224"/>
    </location>
</feature>
<dbReference type="AlphaFoldDB" id="A0AAD9IY67"/>
<dbReference type="CDD" id="cd00170">
    <property type="entry name" value="SEC14"/>
    <property type="match status" value="1"/>
</dbReference>
<name>A0AAD9IY67_9ANNE</name>
<dbReference type="InterPro" id="IPR001251">
    <property type="entry name" value="CRAL-TRIO_dom"/>
</dbReference>
<dbReference type="Gene3D" id="3.40.525.10">
    <property type="entry name" value="CRAL-TRIO lipid binding domain"/>
    <property type="match status" value="1"/>
</dbReference>
<dbReference type="Proteomes" id="UP001208570">
    <property type="component" value="Unassembled WGS sequence"/>
</dbReference>
<dbReference type="SUPFAM" id="SSF101576">
    <property type="entry name" value="Supernatant protein factor (SPF), C-terminal domain"/>
    <property type="match status" value="1"/>
</dbReference>
<comment type="caution">
    <text evidence="2">The sequence shown here is derived from an EMBL/GenBank/DDBJ whole genome shotgun (WGS) entry which is preliminary data.</text>
</comment>
<keyword evidence="3" id="KW-1185">Reference proteome</keyword>
<dbReference type="InterPro" id="IPR051064">
    <property type="entry name" value="SEC14/CRAL-TRIO_domain"/>
</dbReference>
<sequence>MENGQYLLNLKYLYTCTSKSRLENKYSEKVLQSMTWRDEIGADNLLETYTMPEIIKKYYPGGLCGHDKEGRPIWIDPLGRSDMKGILLSVKKSDVIKSMIQRMELFCSQFSVYSKMLGKHVDQGVQILDMEGFGARIMYKPALDLFIELLHILDDNYPETLKRTYIINAPRMFHVGWRFLKTFLNEDTAKKFKFLDKDFPEKLLEVIDADQLPVYYGGTKCDPDGNPKCESLVCYGGIVPKELYKNRDDFFPPGIPPKQHLLGRSGTFSVGFSVPDSRHVIQYVFAVDWGTLDFGVFLSPVDNDADGATICSDPGMNDVNKMDVFQPITTIDCSRVPEDGLLIFEKPGYYCVYFRNTSRIYRKTLTYVMDVKVVQETEILDTDVTMETATGEITQL</sequence>
<dbReference type="SMART" id="SM00516">
    <property type="entry name" value="SEC14"/>
    <property type="match status" value="1"/>
</dbReference>
<dbReference type="InterPro" id="IPR036865">
    <property type="entry name" value="CRAL-TRIO_dom_sf"/>
</dbReference>
<dbReference type="PANTHER" id="PTHR23324">
    <property type="entry name" value="SEC14 RELATED PROTEIN"/>
    <property type="match status" value="1"/>
</dbReference>
<proteinExistence type="predicted"/>
<dbReference type="Gene3D" id="2.60.120.680">
    <property type="entry name" value="GOLD domain"/>
    <property type="match status" value="1"/>
</dbReference>
<dbReference type="SUPFAM" id="SSF52087">
    <property type="entry name" value="CRAL/TRIO domain"/>
    <property type="match status" value="1"/>
</dbReference>
<dbReference type="Pfam" id="PF00650">
    <property type="entry name" value="CRAL_TRIO"/>
    <property type="match status" value="1"/>
</dbReference>
<gene>
    <name evidence="2" type="ORF">LSH36_882g00058</name>
</gene>
<evidence type="ECO:0000259" key="1">
    <source>
        <dbReference type="PROSITE" id="PS50191"/>
    </source>
</evidence>
<reference evidence="2" key="1">
    <citation type="journal article" date="2023" name="Mol. Biol. Evol.">
        <title>Third-Generation Sequencing Reveals the Adaptive Role of the Epigenome in Three Deep-Sea Polychaetes.</title>
        <authorList>
            <person name="Perez M."/>
            <person name="Aroh O."/>
            <person name="Sun Y."/>
            <person name="Lan Y."/>
            <person name="Juniper S.K."/>
            <person name="Young C.R."/>
            <person name="Angers B."/>
            <person name="Qian P.Y."/>
        </authorList>
    </citation>
    <scope>NUCLEOTIDE SEQUENCE</scope>
    <source>
        <strain evidence="2">P08H-3</strain>
    </source>
</reference>
<organism evidence="2 3">
    <name type="scientific">Paralvinella palmiformis</name>
    <dbReference type="NCBI Taxonomy" id="53620"/>
    <lineage>
        <taxon>Eukaryota</taxon>
        <taxon>Metazoa</taxon>
        <taxon>Spiralia</taxon>
        <taxon>Lophotrochozoa</taxon>
        <taxon>Annelida</taxon>
        <taxon>Polychaeta</taxon>
        <taxon>Sedentaria</taxon>
        <taxon>Canalipalpata</taxon>
        <taxon>Terebellida</taxon>
        <taxon>Terebelliformia</taxon>
        <taxon>Alvinellidae</taxon>
        <taxon>Paralvinella</taxon>
    </lineage>
</organism>